<comment type="subcellular location">
    <subcellularLocation>
        <location evidence="1">Secreted</location>
    </subcellularLocation>
</comment>
<dbReference type="GO" id="GO:0016042">
    <property type="term" value="P:lipid catabolic process"/>
    <property type="evidence" value="ECO:0007669"/>
    <property type="project" value="TreeGrafter"/>
</dbReference>
<dbReference type="GO" id="GO:0004806">
    <property type="term" value="F:triacylglycerol lipase activity"/>
    <property type="evidence" value="ECO:0007669"/>
    <property type="project" value="InterPro"/>
</dbReference>
<comment type="similarity">
    <text evidence="2 5">Belongs to the AB hydrolase superfamily. Lipase family.</text>
</comment>
<evidence type="ECO:0000256" key="4">
    <source>
        <dbReference type="ARBA" id="ARBA00023157"/>
    </source>
</evidence>
<dbReference type="SUPFAM" id="SSF53474">
    <property type="entry name" value="alpha/beta-Hydrolases"/>
    <property type="match status" value="1"/>
</dbReference>
<dbReference type="GO" id="GO:0005615">
    <property type="term" value="C:extracellular space"/>
    <property type="evidence" value="ECO:0007669"/>
    <property type="project" value="TreeGrafter"/>
</dbReference>
<accession>A0A8X6X1M1</accession>
<reference evidence="7" key="1">
    <citation type="submission" date="2020-08" db="EMBL/GenBank/DDBJ databases">
        <title>Multicomponent nature underlies the extraordinary mechanical properties of spider dragline silk.</title>
        <authorList>
            <person name="Kono N."/>
            <person name="Nakamura H."/>
            <person name="Mori M."/>
            <person name="Yoshida Y."/>
            <person name="Ohtoshi R."/>
            <person name="Malay A.D."/>
            <person name="Moran D.A.P."/>
            <person name="Tomita M."/>
            <person name="Numata K."/>
            <person name="Arakawa K."/>
        </authorList>
    </citation>
    <scope>NUCLEOTIDE SEQUENCE</scope>
</reference>
<dbReference type="OrthoDB" id="199913at2759"/>
<dbReference type="Proteomes" id="UP000886998">
    <property type="component" value="Unassembled WGS sequence"/>
</dbReference>
<evidence type="ECO:0000259" key="6">
    <source>
        <dbReference type="Pfam" id="PF00151"/>
    </source>
</evidence>
<gene>
    <name evidence="7" type="primary">Pnliprp2</name>
    <name evidence="7" type="ORF">TNIN_278471</name>
</gene>
<dbReference type="AlphaFoldDB" id="A0A8X6X1M1"/>
<protein>
    <submittedName>
        <fullName evidence="7">Pancreatic lipase-related protein 2</fullName>
    </submittedName>
</protein>
<organism evidence="7 8">
    <name type="scientific">Trichonephila inaurata madagascariensis</name>
    <dbReference type="NCBI Taxonomy" id="2747483"/>
    <lineage>
        <taxon>Eukaryota</taxon>
        <taxon>Metazoa</taxon>
        <taxon>Ecdysozoa</taxon>
        <taxon>Arthropoda</taxon>
        <taxon>Chelicerata</taxon>
        <taxon>Arachnida</taxon>
        <taxon>Araneae</taxon>
        <taxon>Araneomorphae</taxon>
        <taxon>Entelegynae</taxon>
        <taxon>Araneoidea</taxon>
        <taxon>Nephilidae</taxon>
        <taxon>Trichonephila</taxon>
        <taxon>Trichonephila inaurata</taxon>
    </lineage>
</organism>
<feature type="domain" description="Lipase" evidence="6">
    <location>
        <begin position="3"/>
        <end position="171"/>
    </location>
</feature>
<keyword evidence="4" id="KW-1015">Disulfide bond</keyword>
<name>A0A8X6X1M1_9ARAC</name>
<dbReference type="EMBL" id="BMAV01004764">
    <property type="protein sequence ID" value="GFY45313.1"/>
    <property type="molecule type" value="Genomic_DNA"/>
</dbReference>
<keyword evidence="8" id="KW-1185">Reference proteome</keyword>
<dbReference type="InterPro" id="IPR013818">
    <property type="entry name" value="Lipase"/>
</dbReference>
<dbReference type="InterPro" id="IPR000734">
    <property type="entry name" value="TAG_lipase"/>
</dbReference>
<dbReference type="Gene3D" id="3.40.50.1820">
    <property type="entry name" value="alpha/beta hydrolase"/>
    <property type="match status" value="1"/>
</dbReference>
<sequence>MRNIGCFKTGPPFFHPVHRPVSVLPQDRDVLATAFLLYTRKNNQLFQFLRAGDIASVLESNFLLETETKIIIPGWFDNLKVSTWMLDMKDALLNYRDCNVIIVDWSKANGIPFAQAVANTRVVGAEVALLVNFLQDTFGVSPESCHIIGHSLGTEIAGYAGERINRLGRIT</sequence>
<dbReference type="PRINTS" id="PR00821">
    <property type="entry name" value="TAGLIPASE"/>
</dbReference>
<dbReference type="PRINTS" id="PR00823">
    <property type="entry name" value="PANCLIPASE"/>
</dbReference>
<proteinExistence type="inferred from homology"/>
<comment type="caution">
    <text evidence="7">The sequence shown here is derived from an EMBL/GenBank/DDBJ whole genome shotgun (WGS) entry which is preliminary data.</text>
</comment>
<evidence type="ECO:0000313" key="8">
    <source>
        <dbReference type="Proteomes" id="UP000886998"/>
    </source>
</evidence>
<dbReference type="PANTHER" id="PTHR11610:SF185">
    <property type="entry name" value="LD47264P"/>
    <property type="match status" value="1"/>
</dbReference>
<feature type="non-terminal residue" evidence="7">
    <location>
        <position position="171"/>
    </location>
</feature>
<evidence type="ECO:0000256" key="1">
    <source>
        <dbReference type="ARBA" id="ARBA00004613"/>
    </source>
</evidence>
<evidence type="ECO:0000256" key="2">
    <source>
        <dbReference type="ARBA" id="ARBA00010701"/>
    </source>
</evidence>
<evidence type="ECO:0000256" key="3">
    <source>
        <dbReference type="ARBA" id="ARBA00022525"/>
    </source>
</evidence>
<dbReference type="PANTHER" id="PTHR11610">
    <property type="entry name" value="LIPASE"/>
    <property type="match status" value="1"/>
</dbReference>
<dbReference type="Pfam" id="PF00151">
    <property type="entry name" value="Lipase"/>
    <property type="match status" value="1"/>
</dbReference>
<keyword evidence="3" id="KW-0964">Secreted</keyword>
<evidence type="ECO:0000313" key="7">
    <source>
        <dbReference type="EMBL" id="GFY45313.1"/>
    </source>
</evidence>
<dbReference type="InterPro" id="IPR029058">
    <property type="entry name" value="AB_hydrolase_fold"/>
</dbReference>
<evidence type="ECO:0000256" key="5">
    <source>
        <dbReference type="RuleBase" id="RU004262"/>
    </source>
</evidence>
<dbReference type="InterPro" id="IPR002331">
    <property type="entry name" value="Lipase_panc"/>
</dbReference>